<reference evidence="2 3" key="1">
    <citation type="journal article" date="2013" name="J. Bacteriol.">
        <title>Roles of HynAB and Ech, the only two hydrogenases found in the model sulfate reducer Desulfovibrio gigas.</title>
        <authorList>
            <person name="Morais-Silva F.O."/>
            <person name="Santos C.I."/>
            <person name="Rodrigues R."/>
            <person name="Pereira I.A."/>
            <person name="Rodrigues-Pousada C."/>
        </authorList>
    </citation>
    <scope>NUCLEOTIDE SEQUENCE [LARGE SCALE GENOMIC DNA]</scope>
    <source>
        <strain evidence="3">ATCC 19364 / DSM 1382 / NCIMB 9332 / VKM B-1759</strain>
    </source>
</reference>
<dbReference type="GO" id="GO:0004674">
    <property type="term" value="F:protein serine/threonine kinase activity"/>
    <property type="evidence" value="ECO:0007669"/>
    <property type="project" value="UniProtKB-KW"/>
</dbReference>
<feature type="domain" description="PPM-type phosphatase" evidence="1">
    <location>
        <begin position="149"/>
        <end position="337"/>
    </location>
</feature>
<dbReference type="Proteomes" id="UP000016587">
    <property type="component" value="Chromosome"/>
</dbReference>
<dbReference type="OrthoDB" id="479131at2"/>
<dbReference type="EMBL" id="CP006585">
    <property type="protein sequence ID" value="AGW14938.1"/>
    <property type="molecule type" value="Genomic_DNA"/>
</dbReference>
<dbReference type="InterPro" id="IPR039248">
    <property type="entry name" value="Ptase_RsbX"/>
</dbReference>
<dbReference type="PANTHER" id="PTHR35801">
    <property type="entry name" value="PHOSPHOSERINE PHOSPHATASE RSBX"/>
    <property type="match status" value="1"/>
</dbReference>
<name>T2GF70_MEGG1</name>
<dbReference type="InterPro" id="IPR001932">
    <property type="entry name" value="PPM-type_phosphatase-like_dom"/>
</dbReference>
<dbReference type="Pfam" id="PF13581">
    <property type="entry name" value="HATPase_c_2"/>
    <property type="match status" value="1"/>
</dbReference>
<dbReference type="KEGG" id="dgg:DGI_3236"/>
<keyword evidence="2" id="KW-0418">Kinase</keyword>
<keyword evidence="2" id="KW-0723">Serine/threonine-protein kinase</keyword>
<organism evidence="2 3">
    <name type="scientific">Megalodesulfovibrio gigas (strain ATCC 19364 / DSM 1382 / NCIMB 9332 / VKM B-1759)</name>
    <name type="common">Desulfovibrio gigas</name>
    <dbReference type="NCBI Taxonomy" id="1121448"/>
    <lineage>
        <taxon>Bacteria</taxon>
        <taxon>Pseudomonadati</taxon>
        <taxon>Thermodesulfobacteriota</taxon>
        <taxon>Desulfovibrionia</taxon>
        <taxon>Desulfovibrionales</taxon>
        <taxon>Desulfovibrionaceae</taxon>
        <taxon>Megalodesulfovibrio</taxon>
    </lineage>
</organism>
<keyword evidence="3" id="KW-1185">Reference proteome</keyword>
<gene>
    <name evidence="2" type="ORF">DGI_3236</name>
</gene>
<dbReference type="STRING" id="1121448.DGI_3236"/>
<dbReference type="SMART" id="SM00331">
    <property type="entry name" value="PP2C_SIG"/>
    <property type="match status" value="1"/>
</dbReference>
<dbReference type="InterPro" id="IPR003594">
    <property type="entry name" value="HATPase_dom"/>
</dbReference>
<accession>T2GF70</accession>
<dbReference type="Pfam" id="PF07228">
    <property type="entry name" value="SpoIIE"/>
    <property type="match status" value="1"/>
</dbReference>
<dbReference type="Gene3D" id="3.30.565.10">
    <property type="entry name" value="Histidine kinase-like ATPase, C-terminal domain"/>
    <property type="match status" value="1"/>
</dbReference>
<proteinExistence type="predicted"/>
<dbReference type="SUPFAM" id="SSF81606">
    <property type="entry name" value="PP2C-like"/>
    <property type="match status" value="1"/>
</dbReference>
<dbReference type="RefSeq" id="WP_021762034.1">
    <property type="nucleotide sequence ID" value="NC_022444.1"/>
</dbReference>
<dbReference type="eggNOG" id="COG2172">
    <property type="taxonomic scope" value="Bacteria"/>
</dbReference>
<keyword evidence="2" id="KW-0808">Transferase</keyword>
<evidence type="ECO:0000259" key="1">
    <source>
        <dbReference type="SMART" id="SM00331"/>
    </source>
</evidence>
<dbReference type="SUPFAM" id="SSF55874">
    <property type="entry name" value="ATPase domain of HSP90 chaperone/DNA topoisomerase II/histidine kinase"/>
    <property type="match status" value="1"/>
</dbReference>
<dbReference type="CDD" id="cd16934">
    <property type="entry name" value="HATPase_RsbT-like"/>
    <property type="match status" value="1"/>
</dbReference>
<evidence type="ECO:0000313" key="2">
    <source>
        <dbReference type="EMBL" id="AGW14938.1"/>
    </source>
</evidence>
<dbReference type="InterPro" id="IPR036890">
    <property type="entry name" value="HATPase_C_sf"/>
</dbReference>
<protein>
    <submittedName>
        <fullName evidence="2">Putative anti-sigma regulatory factor, serine/threonine protein kinase</fullName>
    </submittedName>
</protein>
<dbReference type="AlphaFoldDB" id="T2GF70"/>
<reference evidence="3" key="2">
    <citation type="submission" date="2013-07" db="EMBL/GenBank/DDBJ databases">
        <authorList>
            <person name="Morais-Silva F.O."/>
            <person name="Rezende A.M."/>
            <person name="Pimentel C."/>
            <person name="Resende D.M."/>
            <person name="Santos C.I."/>
            <person name="Clemente C."/>
            <person name="de Oliveira L.M."/>
            <person name="da Silva S.M."/>
            <person name="Costa D.A."/>
            <person name="Varela-Raposo A."/>
            <person name="Horacio E.C.A."/>
            <person name="Matos M."/>
            <person name="Flores O."/>
            <person name="Ruiz J.C."/>
            <person name="Rodrigues-Pousada C."/>
        </authorList>
    </citation>
    <scope>NUCLEOTIDE SEQUENCE [LARGE SCALE GENOMIC DNA]</scope>
    <source>
        <strain evidence="3">ATCC 19364 / DSM 1382 / NCIMB 9332 / VKM B-1759</strain>
    </source>
</reference>
<dbReference type="InterPro" id="IPR036457">
    <property type="entry name" value="PPM-type-like_dom_sf"/>
</dbReference>
<dbReference type="PATRIC" id="fig|1121448.10.peg.3191"/>
<dbReference type="HOGENOM" id="CLU_066586_0_0_7"/>
<evidence type="ECO:0000313" key="3">
    <source>
        <dbReference type="Proteomes" id="UP000016587"/>
    </source>
</evidence>
<sequence>MQTTRKQHRLADEIRQPVRGESDVLRARSIARETAERLGFDGIRTASVEIAVSELGLNLIKHKTVGSVLLIRTLYAGQIPGVEIVSEDHGPGMADPLRAMEDGYSTAGSLGIGLSGIRRLMDEFHMEQLLPLGTRICVRKWLHSENSPRLGFSVFNRPAMGEKQSGDLFFIKQHVDFGMFGIVDALGHGKEAHAVATRAILHLEHCFEQPMEDIFSSCHDALRGTRGAAMALARVDNTTRQLSYLSIGNIELVVLTGACAKRLPGRYGTLGASYAQAKVQNLPLPTRAAIIMHSDGIEAGMELPQTLLLMSAQEIALHIFEKHTKMHDDATVIVGKMLSSSDGLG</sequence>
<dbReference type="Gene3D" id="3.60.40.10">
    <property type="entry name" value="PPM-type phosphatase domain"/>
    <property type="match status" value="1"/>
</dbReference>
<dbReference type="PANTHER" id="PTHR35801:SF1">
    <property type="entry name" value="PHOSPHOSERINE PHOSPHATASE RSBX"/>
    <property type="match status" value="1"/>
</dbReference>